<reference evidence="9 10" key="1">
    <citation type="journal article" date="2016" name="Nat. Commun.">
        <title>Thousands of microbial genomes shed light on interconnected biogeochemical processes in an aquifer system.</title>
        <authorList>
            <person name="Anantharaman K."/>
            <person name="Brown C.T."/>
            <person name="Hug L.A."/>
            <person name="Sharon I."/>
            <person name="Castelle C.J."/>
            <person name="Probst A.J."/>
            <person name="Thomas B.C."/>
            <person name="Singh A."/>
            <person name="Wilkins M.J."/>
            <person name="Karaoz U."/>
            <person name="Brodie E.L."/>
            <person name="Williams K.H."/>
            <person name="Hubbard S.S."/>
            <person name="Banfield J.F."/>
        </authorList>
    </citation>
    <scope>NUCLEOTIDE SEQUENCE [LARGE SCALE GENOMIC DNA]</scope>
</reference>
<evidence type="ECO:0000256" key="7">
    <source>
        <dbReference type="RuleBase" id="RU000673"/>
    </source>
</evidence>
<dbReference type="GO" id="GO:0000049">
    <property type="term" value="F:tRNA binding"/>
    <property type="evidence" value="ECO:0007669"/>
    <property type="project" value="UniProtKB-KW"/>
</dbReference>
<gene>
    <name evidence="9" type="ORF">A2415_03880</name>
</gene>
<comment type="catalytic activity">
    <reaction evidence="7">
        <text>an N-acyl-L-alpha-aminoacyl-tRNA + H2O = an N-acyl-L-amino acid + a tRNA + H(+)</text>
        <dbReference type="Rhea" id="RHEA:54448"/>
        <dbReference type="Rhea" id="RHEA-COMP:10123"/>
        <dbReference type="Rhea" id="RHEA-COMP:13883"/>
        <dbReference type="ChEBI" id="CHEBI:15377"/>
        <dbReference type="ChEBI" id="CHEBI:15378"/>
        <dbReference type="ChEBI" id="CHEBI:59874"/>
        <dbReference type="ChEBI" id="CHEBI:78442"/>
        <dbReference type="ChEBI" id="CHEBI:138191"/>
        <dbReference type="EC" id="3.1.1.29"/>
    </reaction>
</comment>
<evidence type="ECO:0000256" key="6">
    <source>
        <dbReference type="ARBA" id="ARBA00050038"/>
    </source>
</evidence>
<comment type="similarity">
    <text evidence="5 8">Belongs to the PTH family.</text>
</comment>
<name>A0A1F4WGW2_UNCKA</name>
<dbReference type="PROSITE" id="PS01195">
    <property type="entry name" value="PEPT_TRNA_HYDROL_1"/>
    <property type="match status" value="1"/>
</dbReference>
<evidence type="ECO:0000256" key="8">
    <source>
        <dbReference type="RuleBase" id="RU004320"/>
    </source>
</evidence>
<dbReference type="PANTHER" id="PTHR17224:SF1">
    <property type="entry name" value="PEPTIDYL-TRNA HYDROLASE"/>
    <property type="match status" value="1"/>
</dbReference>
<organism evidence="9 10">
    <name type="scientific">candidate division WWE3 bacterium RIFOXYC1_FULL_39_7</name>
    <dbReference type="NCBI Taxonomy" id="1802643"/>
    <lineage>
        <taxon>Bacteria</taxon>
        <taxon>Katanobacteria</taxon>
    </lineage>
</organism>
<dbReference type="InterPro" id="IPR001328">
    <property type="entry name" value="Pept_tRNA_hydro"/>
</dbReference>
<dbReference type="Gene3D" id="3.40.50.1470">
    <property type="entry name" value="Peptidyl-tRNA hydrolase"/>
    <property type="match status" value="1"/>
</dbReference>
<comment type="caution">
    <text evidence="9">The sequence shown here is derived from an EMBL/GenBank/DDBJ whole genome shotgun (WGS) entry which is preliminary data.</text>
</comment>
<dbReference type="Pfam" id="PF01195">
    <property type="entry name" value="Pept_tRNA_hydro"/>
    <property type="match status" value="1"/>
</dbReference>
<dbReference type="SUPFAM" id="SSF53178">
    <property type="entry name" value="Peptidyl-tRNA hydrolase-like"/>
    <property type="match status" value="1"/>
</dbReference>
<dbReference type="EC" id="3.1.1.29" evidence="1 7"/>
<dbReference type="InterPro" id="IPR018171">
    <property type="entry name" value="Pept_tRNA_hydro_CS"/>
</dbReference>
<sequence length="174" mass="19543">MRLIIGLGNPGLRYANTRHNLGSTFVDYFAESKSLVFSFQARHETYLAQNTSLMIAKPVNFMNNSGSTVRSLVNFYKIDLDDLFIVHDDLDLTLGDFKIQKGTGPKDHNGVNSVESSLGSIDFWRIRIGADNRTPDNQISGEEYVLMPFSEFELTVVKNLLPTIAKRLNENIPA</sequence>
<keyword evidence="4" id="KW-0694">RNA-binding</keyword>
<dbReference type="AlphaFoldDB" id="A0A1F4WGW2"/>
<dbReference type="InterPro" id="IPR036416">
    <property type="entry name" value="Pept_tRNA_hydro_sf"/>
</dbReference>
<dbReference type="EMBL" id="MEWA01000036">
    <property type="protein sequence ID" value="OGC68631.1"/>
    <property type="molecule type" value="Genomic_DNA"/>
</dbReference>
<keyword evidence="2" id="KW-0820">tRNA-binding</keyword>
<evidence type="ECO:0000313" key="9">
    <source>
        <dbReference type="EMBL" id="OGC68631.1"/>
    </source>
</evidence>
<protein>
    <recommendedName>
        <fullName evidence="6 7">Peptidyl-tRNA hydrolase</fullName>
        <ecNumber evidence="1 7">3.1.1.29</ecNumber>
    </recommendedName>
</protein>
<evidence type="ECO:0000256" key="2">
    <source>
        <dbReference type="ARBA" id="ARBA00022555"/>
    </source>
</evidence>
<evidence type="ECO:0000256" key="3">
    <source>
        <dbReference type="ARBA" id="ARBA00022801"/>
    </source>
</evidence>
<dbReference type="PANTHER" id="PTHR17224">
    <property type="entry name" value="PEPTIDYL-TRNA HYDROLASE"/>
    <property type="match status" value="1"/>
</dbReference>
<dbReference type="CDD" id="cd00462">
    <property type="entry name" value="PTH"/>
    <property type="match status" value="1"/>
</dbReference>
<dbReference type="GO" id="GO:0004045">
    <property type="term" value="F:peptidyl-tRNA hydrolase activity"/>
    <property type="evidence" value="ECO:0007669"/>
    <property type="project" value="UniProtKB-EC"/>
</dbReference>
<evidence type="ECO:0000256" key="4">
    <source>
        <dbReference type="ARBA" id="ARBA00022884"/>
    </source>
</evidence>
<keyword evidence="3 7" id="KW-0378">Hydrolase</keyword>
<proteinExistence type="inferred from homology"/>
<dbReference type="Proteomes" id="UP000179113">
    <property type="component" value="Unassembled WGS sequence"/>
</dbReference>
<evidence type="ECO:0000313" key="10">
    <source>
        <dbReference type="Proteomes" id="UP000179113"/>
    </source>
</evidence>
<accession>A0A1F4WGW2</accession>
<evidence type="ECO:0000256" key="1">
    <source>
        <dbReference type="ARBA" id="ARBA00013260"/>
    </source>
</evidence>
<dbReference type="NCBIfam" id="TIGR00447">
    <property type="entry name" value="pth"/>
    <property type="match status" value="1"/>
</dbReference>
<evidence type="ECO:0000256" key="5">
    <source>
        <dbReference type="ARBA" id="ARBA00038063"/>
    </source>
</evidence>